<dbReference type="EMBL" id="MGBG01000021">
    <property type="protein sequence ID" value="OGK64393.1"/>
    <property type="molecule type" value="Genomic_DNA"/>
</dbReference>
<dbReference type="Proteomes" id="UP000178450">
    <property type="component" value="Unassembled WGS sequence"/>
</dbReference>
<dbReference type="Pfam" id="PF00702">
    <property type="entry name" value="Hydrolase"/>
    <property type="match status" value="1"/>
</dbReference>
<protein>
    <recommendedName>
        <fullName evidence="4">Haloacid dehalogenase</fullName>
    </recommendedName>
</protein>
<dbReference type="Gene3D" id="1.10.150.520">
    <property type="match status" value="1"/>
</dbReference>
<evidence type="ECO:0000313" key="3">
    <source>
        <dbReference type="Proteomes" id="UP000178450"/>
    </source>
</evidence>
<evidence type="ECO:0000256" key="1">
    <source>
        <dbReference type="ARBA" id="ARBA00022801"/>
    </source>
</evidence>
<dbReference type="InterPro" id="IPR036412">
    <property type="entry name" value="HAD-like_sf"/>
</dbReference>
<accession>A0A1F7K957</accession>
<dbReference type="SFLD" id="SFLDG01129">
    <property type="entry name" value="C1.5:_HAD__Beta-PGM__Phosphata"/>
    <property type="match status" value="1"/>
</dbReference>
<dbReference type="Gene3D" id="3.40.50.1000">
    <property type="entry name" value="HAD superfamily/HAD-like"/>
    <property type="match status" value="1"/>
</dbReference>
<dbReference type="PANTHER" id="PTHR43316">
    <property type="entry name" value="HYDROLASE, HALOACID DELAHOGENASE-RELATED"/>
    <property type="match status" value="1"/>
</dbReference>
<proteinExistence type="predicted"/>
<dbReference type="AlphaFoldDB" id="A0A1F7K957"/>
<name>A0A1F7K957_9BACT</name>
<dbReference type="SFLD" id="SFLDS00003">
    <property type="entry name" value="Haloacid_Dehalogenase"/>
    <property type="match status" value="1"/>
</dbReference>
<evidence type="ECO:0000313" key="2">
    <source>
        <dbReference type="EMBL" id="OGK64393.1"/>
    </source>
</evidence>
<organism evidence="2 3">
    <name type="scientific">Candidatus Roizmanbacteria bacterium RIFOXYA1_FULL_41_12</name>
    <dbReference type="NCBI Taxonomy" id="1802082"/>
    <lineage>
        <taxon>Bacteria</taxon>
        <taxon>Candidatus Roizmaniibacteriota</taxon>
    </lineage>
</organism>
<keyword evidence="1" id="KW-0378">Hydrolase</keyword>
<dbReference type="GO" id="GO:0016787">
    <property type="term" value="F:hydrolase activity"/>
    <property type="evidence" value="ECO:0007669"/>
    <property type="project" value="UniProtKB-KW"/>
</dbReference>
<comment type="caution">
    <text evidence="2">The sequence shown here is derived from an EMBL/GenBank/DDBJ whole genome shotgun (WGS) entry which is preliminary data.</text>
</comment>
<gene>
    <name evidence="2" type="ORF">A2209_03705</name>
</gene>
<dbReference type="InterPro" id="IPR051540">
    <property type="entry name" value="S-2-haloacid_dehalogenase"/>
</dbReference>
<evidence type="ECO:0008006" key="4">
    <source>
        <dbReference type="Google" id="ProtNLM"/>
    </source>
</evidence>
<dbReference type="SUPFAM" id="SSF56784">
    <property type="entry name" value="HAD-like"/>
    <property type="match status" value="1"/>
</dbReference>
<dbReference type="PANTHER" id="PTHR43316:SF3">
    <property type="entry name" value="HALOACID DEHALOGENASE, TYPE II (AFU_ORTHOLOGUE AFUA_2G07750)-RELATED"/>
    <property type="match status" value="1"/>
</dbReference>
<sequence>MNKRPIKNIIWDVDGTLYQNIPALKPYYNQFKIDYLAKYLPQLSVKDRELRFQKTKAELKSNTKTIAQMTGKSITEVGQEFELYIPKKKYIRQDPHLVELFASLIGKKQIKNFALRNGMTKVTKDIIDWVGLKESDFVEIVGMFDRFADSKPDDSGYRYLLEKYHLVLETTLAIGDRINVDLVPAKKLGMQTALVWQKSVPEESKDVVDFVLPTVYDLASIL</sequence>
<reference evidence="2 3" key="1">
    <citation type="journal article" date="2016" name="Nat. Commun.">
        <title>Thousands of microbial genomes shed light on interconnected biogeochemical processes in an aquifer system.</title>
        <authorList>
            <person name="Anantharaman K."/>
            <person name="Brown C.T."/>
            <person name="Hug L.A."/>
            <person name="Sharon I."/>
            <person name="Castelle C.J."/>
            <person name="Probst A.J."/>
            <person name="Thomas B.C."/>
            <person name="Singh A."/>
            <person name="Wilkins M.J."/>
            <person name="Karaoz U."/>
            <person name="Brodie E.L."/>
            <person name="Williams K.H."/>
            <person name="Hubbard S.S."/>
            <person name="Banfield J.F."/>
        </authorList>
    </citation>
    <scope>NUCLEOTIDE SEQUENCE [LARGE SCALE GENOMIC DNA]</scope>
</reference>
<dbReference type="InterPro" id="IPR023214">
    <property type="entry name" value="HAD_sf"/>
</dbReference>